<dbReference type="Proteomes" id="UP001164959">
    <property type="component" value="Chromosome"/>
</dbReference>
<gene>
    <name evidence="2" type="ORF">OJ254_27810</name>
</gene>
<name>A0ABY6PHL7_9ACTN</name>
<accession>A0ABY6PHL7</accession>
<dbReference type="EMBL" id="CP110636">
    <property type="protein sequence ID" value="UZJ33389.1"/>
    <property type="molecule type" value="Genomic_DNA"/>
</dbReference>
<reference evidence="2" key="1">
    <citation type="submission" date="2022-11" db="EMBL/GenBank/DDBJ databases">
        <title>Identification and genomic analyses of a novel endophytic actinobacterium Streptomyces endophytica sp. nov. with potential for biocontrol of Yam anthracnose.</title>
        <authorList>
            <person name="Huang X."/>
        </authorList>
    </citation>
    <scope>NUCLEOTIDE SEQUENCE</scope>
    <source>
        <strain evidence="2">HNM0140</strain>
    </source>
</reference>
<proteinExistence type="predicted"/>
<organism evidence="2 3">
    <name type="scientific">Streptomyces endophytica</name>
    <dbReference type="NCBI Taxonomy" id="2991496"/>
    <lineage>
        <taxon>Bacteria</taxon>
        <taxon>Bacillati</taxon>
        <taxon>Actinomycetota</taxon>
        <taxon>Actinomycetes</taxon>
        <taxon>Kitasatosporales</taxon>
        <taxon>Streptomycetaceae</taxon>
        <taxon>Streptomyces</taxon>
    </lineage>
</organism>
<evidence type="ECO:0000313" key="3">
    <source>
        <dbReference type="Proteomes" id="UP001164959"/>
    </source>
</evidence>
<feature type="region of interest" description="Disordered" evidence="1">
    <location>
        <begin position="1"/>
        <end position="29"/>
    </location>
</feature>
<dbReference type="RefSeq" id="WP_265364573.1">
    <property type="nucleotide sequence ID" value="NZ_CP110636.1"/>
</dbReference>
<keyword evidence="3" id="KW-1185">Reference proteome</keyword>
<protein>
    <submittedName>
        <fullName evidence="2">Uncharacterized protein</fullName>
    </submittedName>
</protein>
<sequence length="50" mass="5480">MRALPATGGRERADFGPAPGGGVGPHVQDNYVQDNEVVKRFDHQHIPNRD</sequence>
<evidence type="ECO:0000256" key="1">
    <source>
        <dbReference type="SAM" id="MobiDB-lite"/>
    </source>
</evidence>
<evidence type="ECO:0000313" key="2">
    <source>
        <dbReference type="EMBL" id="UZJ33389.1"/>
    </source>
</evidence>